<dbReference type="Proteomes" id="UP001235939">
    <property type="component" value="Chromosome 03"/>
</dbReference>
<reference evidence="2 3" key="1">
    <citation type="submission" date="2022-01" db="EMBL/GenBank/DDBJ databases">
        <title>A chromosomal length assembly of Cordylochernes scorpioides.</title>
        <authorList>
            <person name="Zeh D."/>
            <person name="Zeh J."/>
        </authorList>
    </citation>
    <scope>NUCLEOTIDE SEQUENCE [LARGE SCALE GENOMIC DNA]</scope>
    <source>
        <strain evidence="2">IN4F17</strain>
        <tissue evidence="2">Whole Body</tissue>
    </source>
</reference>
<dbReference type="PANTHER" id="PTHR33327">
    <property type="entry name" value="ENDONUCLEASE"/>
    <property type="match status" value="1"/>
</dbReference>
<gene>
    <name evidence="2" type="ORF">LAZ67_3002871</name>
</gene>
<feature type="region of interest" description="Disordered" evidence="1">
    <location>
        <begin position="108"/>
        <end position="154"/>
    </location>
</feature>
<evidence type="ECO:0000313" key="3">
    <source>
        <dbReference type="Proteomes" id="UP001235939"/>
    </source>
</evidence>
<protein>
    <submittedName>
        <fullName evidence="2">Uncharacterized protein</fullName>
    </submittedName>
</protein>
<dbReference type="SUPFAM" id="SSF56672">
    <property type="entry name" value="DNA/RNA polymerases"/>
    <property type="match status" value="1"/>
</dbReference>
<name>A0ABY6KBG1_9ARAC</name>
<dbReference type="Gene3D" id="3.10.10.10">
    <property type="entry name" value="HIV Type 1 Reverse Transcriptase, subunit A, domain 1"/>
    <property type="match status" value="1"/>
</dbReference>
<dbReference type="PANTHER" id="PTHR33327:SF3">
    <property type="entry name" value="RNA-DIRECTED DNA POLYMERASE"/>
    <property type="match status" value="1"/>
</dbReference>
<sequence>MSPKERDIIKDQIDEMLKEGTIRPYSSPWSFPVILATKRAATTSLMSGHLLVETVLPRHLATRYATIDCSVMKLGQWVIVELAVSGLTSHWSSWQQARTGAKLRHTLGQCDGLGNRERQPATHARASGHSGDSRASQPYLRGGHRNGPPPSGKYDALKARLLQRLGQSKQTKILQVLDGRPMGDQKPSTVLAGMQHQAGRNFSDTVLNMLWTRRLPQDIKTTLAASSETSLSKLAEMTDNTHEATLPAISAVDQPSRGHSAQAQQQLTTQFQDLHTQIEALKSSIDTPHNRHLNARYPTHNKKRNAGTCWYHMKFGEQARKCLQSCNFKGQGNEYARRQPWHRQLFAVSGSIIHIYRKRRLELDLGLGRLFRWPFIIVDVGVSIFGADFLRHYGLTVDLRNQRLNATVSSLHSIGQDEIRSCTV</sequence>
<proteinExistence type="predicted"/>
<dbReference type="InterPro" id="IPR043502">
    <property type="entry name" value="DNA/RNA_pol_sf"/>
</dbReference>
<keyword evidence="3" id="KW-1185">Reference proteome</keyword>
<evidence type="ECO:0000313" key="2">
    <source>
        <dbReference type="EMBL" id="UYV65030.1"/>
    </source>
</evidence>
<dbReference type="EMBL" id="CP092865">
    <property type="protein sequence ID" value="UYV65030.1"/>
    <property type="molecule type" value="Genomic_DNA"/>
</dbReference>
<accession>A0ABY6KBG1</accession>
<organism evidence="2 3">
    <name type="scientific">Cordylochernes scorpioides</name>
    <dbReference type="NCBI Taxonomy" id="51811"/>
    <lineage>
        <taxon>Eukaryota</taxon>
        <taxon>Metazoa</taxon>
        <taxon>Ecdysozoa</taxon>
        <taxon>Arthropoda</taxon>
        <taxon>Chelicerata</taxon>
        <taxon>Arachnida</taxon>
        <taxon>Pseudoscorpiones</taxon>
        <taxon>Cheliferoidea</taxon>
        <taxon>Chernetidae</taxon>
        <taxon>Cordylochernes</taxon>
    </lineage>
</organism>
<evidence type="ECO:0000256" key="1">
    <source>
        <dbReference type="SAM" id="MobiDB-lite"/>
    </source>
</evidence>